<gene>
    <name evidence="1" type="ORF">METZ01_LOCUS327020</name>
</gene>
<evidence type="ECO:0000313" key="1">
    <source>
        <dbReference type="EMBL" id="SVC74166.1"/>
    </source>
</evidence>
<organism evidence="1">
    <name type="scientific">marine metagenome</name>
    <dbReference type="NCBI Taxonomy" id="408172"/>
    <lineage>
        <taxon>unclassified sequences</taxon>
        <taxon>metagenomes</taxon>
        <taxon>ecological metagenomes</taxon>
    </lineage>
</organism>
<name>A0A382PLN4_9ZZZZ</name>
<dbReference type="AlphaFoldDB" id="A0A382PLN4"/>
<sequence length="106" mass="11592">MAGEKKVFVIAKLGKSVPKKEHKELQNKRFLNRGAYPASQKAATAIFKTTPKSVNKISYIIENKKTGKQSGYTATKTGATQKVTISGKEFTFPTSPKIKACLVTEV</sequence>
<dbReference type="EMBL" id="UINC01108224">
    <property type="protein sequence ID" value="SVC74166.1"/>
    <property type="molecule type" value="Genomic_DNA"/>
</dbReference>
<proteinExistence type="predicted"/>
<protein>
    <submittedName>
        <fullName evidence="1">Uncharacterized protein</fullName>
    </submittedName>
</protein>
<reference evidence="1" key="1">
    <citation type="submission" date="2018-05" db="EMBL/GenBank/DDBJ databases">
        <authorList>
            <person name="Lanie J.A."/>
            <person name="Ng W.-L."/>
            <person name="Kazmierczak K.M."/>
            <person name="Andrzejewski T.M."/>
            <person name="Davidsen T.M."/>
            <person name="Wayne K.J."/>
            <person name="Tettelin H."/>
            <person name="Glass J.I."/>
            <person name="Rusch D."/>
            <person name="Podicherti R."/>
            <person name="Tsui H.-C.T."/>
            <person name="Winkler M.E."/>
        </authorList>
    </citation>
    <scope>NUCLEOTIDE SEQUENCE</scope>
</reference>
<accession>A0A382PLN4</accession>